<dbReference type="EMBL" id="CP022098">
    <property type="protein sequence ID" value="ATB41507.1"/>
    <property type="molecule type" value="Genomic_DNA"/>
</dbReference>
<dbReference type="InterPro" id="IPR018683">
    <property type="entry name" value="DUF2169"/>
</dbReference>
<accession>A0A250JDA9</accession>
<organism evidence="2 3">
    <name type="scientific">Cystobacter fuscus</name>
    <dbReference type="NCBI Taxonomy" id="43"/>
    <lineage>
        <taxon>Bacteria</taxon>
        <taxon>Pseudomonadati</taxon>
        <taxon>Myxococcota</taxon>
        <taxon>Myxococcia</taxon>
        <taxon>Myxococcales</taxon>
        <taxon>Cystobacterineae</taxon>
        <taxon>Archangiaceae</taxon>
        <taxon>Cystobacter</taxon>
    </lineage>
</organism>
<name>A0A250JDA9_9BACT</name>
<dbReference type="Pfam" id="PF09937">
    <property type="entry name" value="DUF2169"/>
    <property type="match status" value="1"/>
</dbReference>
<sequence>MGLAINNQTPFAVEPLALADEELRPLVVVVVKATYLLEKDGLKLADTPVPVSLTGETWGEPGQSSYRYEPETAFTKLATDVVLNGHAYAPARNTTELEVEVRVGPLRKVVRVVGDRVWVRSLGQVSMTRPLSFEKLPLVYERAFGGRDRTATAPANPQFEPHNPVGAGFRASPRHYEEGLRLPNLEDPARPLIQFGQRVPPVGFGFISPDWQPRAALAGTYDKAWESGRKPLLPRDFDRRYFNAASPGLVAPGYLQGNEPVLLVNASPKERLTFQLPGVRPRVCAALEGGPIEPVMSLDTVILEPDARRVLLLWRGTIPLEQGAHEVRGLKVWMGPGSGRTPP</sequence>
<dbReference type="KEGG" id="cfus:CYFUS_006973"/>
<dbReference type="AlphaFoldDB" id="A0A250JDA9"/>
<proteinExistence type="predicted"/>
<evidence type="ECO:0000313" key="3">
    <source>
        <dbReference type="Proteomes" id="UP000217257"/>
    </source>
</evidence>
<evidence type="ECO:0000313" key="2">
    <source>
        <dbReference type="EMBL" id="ATB41507.1"/>
    </source>
</evidence>
<dbReference type="RefSeq" id="WP_095992424.1">
    <property type="nucleotide sequence ID" value="NZ_CP022098.1"/>
</dbReference>
<evidence type="ECO:0000259" key="1">
    <source>
        <dbReference type="Pfam" id="PF09937"/>
    </source>
</evidence>
<dbReference type="Proteomes" id="UP000217257">
    <property type="component" value="Chromosome"/>
</dbReference>
<gene>
    <name evidence="2" type="ORF">CYFUS_006973</name>
</gene>
<protein>
    <recommendedName>
        <fullName evidence="1">DUF2169 domain-containing protein</fullName>
    </recommendedName>
</protein>
<feature type="domain" description="DUF2169" evidence="1">
    <location>
        <begin position="25"/>
        <end position="315"/>
    </location>
</feature>
<reference evidence="2 3" key="1">
    <citation type="submission" date="2017-06" db="EMBL/GenBank/DDBJ databases">
        <title>Sequencing and comparative analysis of myxobacterial genomes.</title>
        <authorList>
            <person name="Rupp O."/>
            <person name="Goesmann A."/>
            <person name="Sogaard-Andersen L."/>
        </authorList>
    </citation>
    <scope>NUCLEOTIDE SEQUENCE [LARGE SCALE GENOMIC DNA]</scope>
    <source>
        <strain evidence="2 3">DSM 52655</strain>
    </source>
</reference>